<dbReference type="EMBL" id="JAVDBT010000012">
    <property type="protein sequence ID" value="MDQ2067265.1"/>
    <property type="molecule type" value="Genomic_DNA"/>
</dbReference>
<dbReference type="Gene3D" id="2.150.10.10">
    <property type="entry name" value="Serralysin-like metalloprotease, C-terminal"/>
    <property type="match status" value="5"/>
</dbReference>
<reference evidence="3 4" key="1">
    <citation type="submission" date="2023-08" db="EMBL/GenBank/DDBJ databases">
        <title>Characterization of two Paracoccaceae strains isolated from Phycosphere and proposal of Xinfangfangia lacusdiani sp. nov.</title>
        <authorList>
            <person name="Deng Y."/>
            <person name="Zhang Y.Q."/>
        </authorList>
    </citation>
    <scope>NUCLEOTIDE SEQUENCE [LARGE SCALE GENOMIC DNA]</scope>
    <source>
        <strain evidence="3 4">CPCC 101601</strain>
    </source>
</reference>
<dbReference type="PRINTS" id="PR00313">
    <property type="entry name" value="CABNDNGRPT"/>
</dbReference>
<gene>
    <name evidence="3" type="ORF">Q9295_12885</name>
</gene>
<evidence type="ECO:0000313" key="3">
    <source>
        <dbReference type="EMBL" id="MDQ2067265.1"/>
    </source>
</evidence>
<comment type="subcellular location">
    <subcellularLocation>
        <location evidence="1">Secreted</location>
    </subcellularLocation>
</comment>
<comment type="caution">
    <text evidence="3">The sequence shown here is derived from an EMBL/GenBank/DDBJ whole genome shotgun (WGS) entry which is preliminary data.</text>
</comment>
<dbReference type="PANTHER" id="PTHR38340">
    <property type="entry name" value="S-LAYER PROTEIN"/>
    <property type="match status" value="1"/>
</dbReference>
<dbReference type="Pfam" id="PF00353">
    <property type="entry name" value="HemolysinCabind"/>
    <property type="match status" value="8"/>
</dbReference>
<accession>A0ABU0VZR8</accession>
<evidence type="ECO:0000256" key="2">
    <source>
        <dbReference type="ARBA" id="ARBA00022525"/>
    </source>
</evidence>
<evidence type="ECO:0000313" key="4">
    <source>
        <dbReference type="Proteomes" id="UP001239680"/>
    </source>
</evidence>
<name>A0ABU0VZR8_9RHOB</name>
<dbReference type="InterPro" id="IPR001343">
    <property type="entry name" value="Hemolysn_Ca-bd"/>
</dbReference>
<protein>
    <submittedName>
        <fullName evidence="3">Calcium-binding protein</fullName>
    </submittedName>
</protein>
<dbReference type="SUPFAM" id="SSF51120">
    <property type="entry name" value="beta-Roll"/>
    <property type="match status" value="6"/>
</dbReference>
<keyword evidence="2" id="KW-0964">Secreted</keyword>
<organism evidence="3 4">
    <name type="scientific">Pseudogemmobacter lacusdianii</name>
    <dbReference type="NCBI Taxonomy" id="3069608"/>
    <lineage>
        <taxon>Bacteria</taxon>
        <taxon>Pseudomonadati</taxon>
        <taxon>Pseudomonadota</taxon>
        <taxon>Alphaproteobacteria</taxon>
        <taxon>Rhodobacterales</taxon>
        <taxon>Paracoccaceae</taxon>
        <taxon>Pseudogemmobacter</taxon>
    </lineage>
</organism>
<keyword evidence="4" id="KW-1185">Reference proteome</keyword>
<dbReference type="PROSITE" id="PS00330">
    <property type="entry name" value="HEMOLYSIN_CALCIUM"/>
    <property type="match status" value="10"/>
</dbReference>
<sequence>MKLGVFVAFRFELSEVFTSAPAHMIAGITDFLVSEEGGRRLLYAANRSGGGVTSFDITGAMQLVDQQGVTVSSALPAPPSLALMSLGGAKRLLVTGSDQPSLLTYLASDTDPIGRVLLPPGGPVGVVSALEAVTIGGQSYIYTGLTNSGAVTGYHLLADGALQHLQTQLLAETQQGLNLAQLQQISVGGVTYLAAAMIAEDRIDLMRIGADGRLSQTSSIGAELGLGINAPSALGAVVAHGVTYLLVAAGASHSFTVIEVAQDGAMLVRDHIGDTLETRFQAVQAFDSFTYAGRSFVVLGGGDKGVDLLEILPGGRLIHLAQILDTDATSMDGITAINAQVIGARVEIFVASEAAGITRLTLDLAAIGAVRMGGAGADTLQGTGGDDLLSGGDGADLLNGGAGDDVLIDGPGADTMTGGGGADIFVLSTDGQLNIITDFQPGIDRIDFSAWGRIYDVSALRITATANGARITYLEQELELRSANGQPLSATGLITAGTFALWHIPAAFTLRQQAITGTAASERVNGTEDDDLLMISGGNDTIDGFGGEDMLDFSGSAAAASIDMLAGLARVGSRDRVEFRGIEGITGTGFNDTLTGDNAANTLYGGDGADMISGRGGDDQIYGGEGHDTLEGGAGGDAFYGGAGNDLVIYWSSPVGLRIDMTQPDTSTGEAYRDSYEGIERIAGTLHRDVMIGDDEANHLIGLSGGDHLIGGAGNDILQGDDGDDTLSGGSGADIIYGGNGWDMAYYWDATAGVRADMLTIVATSGDAEADQFSSIEQLAGSNFNDQLLGTHGADRLDGLDGDDVLYGRGGNDILVGGAGNDSMSGGGGADIIYGGAGMDLAFYWDAPGPVRADMLTIVATFGDAANDQFNLVEMMAGTFYNDYLLGDHNANWLDGLPGNDALYGRGGNDSLFGGAGNDSLSGGAGADWLYGGDGWDMVFYWDAPGPVRADMLQVQSTSGDAAGDVFHSIEVLAGSFYNDVLLGDETANQIDGLTGNDRILGRGGDDVLLGGAGNDTLQGDDGNDVYYGQAGADTFIYHAGHDVIADFAPGEDRIQIARTALPSGVSSVQDLVATAREMPAAHAVRLMFSDGHSLTIHGISDADLLLDRMVLI</sequence>
<dbReference type="Proteomes" id="UP001239680">
    <property type="component" value="Unassembled WGS sequence"/>
</dbReference>
<dbReference type="InterPro" id="IPR011049">
    <property type="entry name" value="Serralysin-like_metalloprot_C"/>
</dbReference>
<dbReference type="InterPro" id="IPR050557">
    <property type="entry name" value="RTX_toxin/Mannuronan_C5-epim"/>
</dbReference>
<dbReference type="PANTHER" id="PTHR38340:SF1">
    <property type="entry name" value="S-LAYER PROTEIN"/>
    <property type="match status" value="1"/>
</dbReference>
<dbReference type="RefSeq" id="WP_306680969.1">
    <property type="nucleotide sequence ID" value="NZ_JAVDBT010000012.1"/>
</dbReference>
<proteinExistence type="predicted"/>
<evidence type="ECO:0000256" key="1">
    <source>
        <dbReference type="ARBA" id="ARBA00004613"/>
    </source>
</evidence>
<dbReference type="InterPro" id="IPR018511">
    <property type="entry name" value="Hemolysin-typ_Ca-bd_CS"/>
</dbReference>